<gene>
    <name evidence="2" type="ORF">M0813_24295</name>
</gene>
<feature type="compositionally biased region" description="Basic and acidic residues" evidence="1">
    <location>
        <begin position="249"/>
        <end position="265"/>
    </location>
</feature>
<feature type="compositionally biased region" description="Basic and acidic residues" evidence="1">
    <location>
        <begin position="101"/>
        <end position="123"/>
    </location>
</feature>
<reference evidence="2" key="1">
    <citation type="submission" date="2022-08" db="EMBL/GenBank/DDBJ databases">
        <title>Novel sulfate-reducing endosymbionts in the free-living metamonad Anaeramoeba.</title>
        <authorList>
            <person name="Jerlstrom-Hultqvist J."/>
            <person name="Cepicka I."/>
            <person name="Gallot-Lavallee L."/>
            <person name="Salas-Leiva D."/>
            <person name="Curtis B.A."/>
            <person name="Zahonova K."/>
            <person name="Pipaliya S."/>
            <person name="Dacks J."/>
            <person name="Roger A.J."/>
        </authorList>
    </citation>
    <scope>NUCLEOTIDE SEQUENCE</scope>
    <source>
        <strain evidence="2">Schooner1</strain>
    </source>
</reference>
<feature type="compositionally biased region" description="Basic residues" evidence="1">
    <location>
        <begin position="146"/>
        <end position="163"/>
    </location>
</feature>
<dbReference type="EMBL" id="JAOAOG010000209">
    <property type="protein sequence ID" value="KAJ6240297.1"/>
    <property type="molecule type" value="Genomic_DNA"/>
</dbReference>
<name>A0ABQ8Y647_9EUKA</name>
<dbReference type="Proteomes" id="UP001150062">
    <property type="component" value="Unassembled WGS sequence"/>
</dbReference>
<sequence>MSRNKRKKRKWRKVEINQSALSKNKGNKKSNKKGNEFGSIKDSELFFEDLDDEIKTNKIQTESGKGTKKFLSQHKRERHKNKIMDYEKRINKTSPINKNKTRIEKEKEKEKEREKTIKEEKPKQQKKKKQTKKEQEQKKKKDKENKKKKKQVQNPKPKKAKNTKAKEKKIVSIWGFDDDQKKTGKKKKNNNWQRFGKNRKFKTHRTELPDPGQSYNPDPEEHKKFVEKIEKQKQILRNRAKKASTVPKIFDRYVHEENKNKEKSAKTNNNQNKNKTNNKKKNKNKNKNEDKKNNNTKKNHMGKQQPDEKKPKIEKEIILGNVWVISEHDTDKINKELEKKIKKKRDKNRRRREIKKKMKEFHSKKNIPSRKRQHLKKKNDKKLNIDKLIENEKNSNKKKKRRLLKSNQGLNSIKGWHEIEPVAKLDSNNISLLSVQNQTNLATDHLRQLRGKRITEPRVKKEKKFYKVNTNINGHLLF</sequence>
<feature type="compositionally biased region" description="Basic residues" evidence="1">
    <location>
        <begin position="340"/>
        <end position="380"/>
    </location>
</feature>
<feature type="region of interest" description="Disordered" evidence="1">
    <location>
        <begin position="1"/>
        <end position="40"/>
    </location>
</feature>
<accession>A0ABQ8Y647</accession>
<feature type="compositionally biased region" description="Low complexity" evidence="1">
    <location>
        <begin position="266"/>
        <end position="275"/>
    </location>
</feature>
<feature type="compositionally biased region" description="Basic residues" evidence="1">
    <location>
        <begin position="1"/>
        <end position="12"/>
    </location>
</feature>
<feature type="compositionally biased region" description="Basic and acidic residues" evidence="1">
    <location>
        <begin position="132"/>
        <end position="145"/>
    </location>
</feature>
<evidence type="ECO:0000256" key="1">
    <source>
        <dbReference type="SAM" id="MobiDB-lite"/>
    </source>
</evidence>
<organism evidence="2 3">
    <name type="scientific">Anaeramoeba flamelloides</name>
    <dbReference type="NCBI Taxonomy" id="1746091"/>
    <lineage>
        <taxon>Eukaryota</taxon>
        <taxon>Metamonada</taxon>
        <taxon>Anaeramoebidae</taxon>
        <taxon>Anaeramoeba</taxon>
    </lineage>
</organism>
<feature type="region of interest" description="Disordered" evidence="1">
    <location>
        <begin position="55"/>
        <end position="313"/>
    </location>
</feature>
<proteinExistence type="predicted"/>
<protein>
    <recommendedName>
        <fullName evidence="4">Ribosome biogenesis protein NOP53</fullName>
    </recommendedName>
</protein>
<evidence type="ECO:0000313" key="2">
    <source>
        <dbReference type="EMBL" id="KAJ6240297.1"/>
    </source>
</evidence>
<evidence type="ECO:0000313" key="3">
    <source>
        <dbReference type="Proteomes" id="UP001150062"/>
    </source>
</evidence>
<feature type="compositionally biased region" description="Basic residues" evidence="1">
    <location>
        <begin position="276"/>
        <end position="285"/>
    </location>
</feature>
<keyword evidence="3" id="KW-1185">Reference proteome</keyword>
<evidence type="ECO:0008006" key="4">
    <source>
        <dbReference type="Google" id="ProtNLM"/>
    </source>
</evidence>
<feature type="compositionally biased region" description="Basic and acidic residues" evidence="1">
    <location>
        <begin position="219"/>
        <end position="233"/>
    </location>
</feature>
<feature type="compositionally biased region" description="Basic residues" evidence="1">
    <location>
        <begin position="66"/>
        <end position="81"/>
    </location>
</feature>
<comment type="caution">
    <text evidence="2">The sequence shown here is derived from an EMBL/GenBank/DDBJ whole genome shotgun (WGS) entry which is preliminary data.</text>
</comment>
<feature type="region of interest" description="Disordered" evidence="1">
    <location>
        <begin position="336"/>
        <end position="380"/>
    </location>
</feature>